<dbReference type="AlphaFoldDB" id="A0A1H2YRP9"/>
<name>A0A1H2YRP9_9GAMM</name>
<accession>A0A1H2YRP9</accession>
<protein>
    <submittedName>
        <fullName evidence="1">Putative glutamine amidotransferase</fullName>
    </submittedName>
</protein>
<dbReference type="CDD" id="cd01745">
    <property type="entry name" value="GATase1_2"/>
    <property type="match status" value="1"/>
</dbReference>
<reference evidence="1 2" key="1">
    <citation type="submission" date="2016-10" db="EMBL/GenBank/DDBJ databases">
        <authorList>
            <person name="de Groot N.N."/>
        </authorList>
    </citation>
    <scope>NUCLEOTIDE SEQUENCE [LARGE SCALE GENOMIC DNA]</scope>
    <source>
        <strain evidence="1 2">CGMCC 1.7059</strain>
    </source>
</reference>
<organism evidence="1 2">
    <name type="scientific">Marinobacter mobilis</name>
    <dbReference type="NCBI Taxonomy" id="488533"/>
    <lineage>
        <taxon>Bacteria</taxon>
        <taxon>Pseudomonadati</taxon>
        <taxon>Pseudomonadota</taxon>
        <taxon>Gammaproteobacteria</taxon>
        <taxon>Pseudomonadales</taxon>
        <taxon>Marinobacteraceae</taxon>
        <taxon>Marinobacter</taxon>
    </lineage>
</organism>
<dbReference type="PANTHER" id="PTHR43235:SF1">
    <property type="entry name" value="GLUTAMINE AMIDOTRANSFERASE PB2B2.05-RELATED"/>
    <property type="match status" value="1"/>
</dbReference>
<evidence type="ECO:0000313" key="2">
    <source>
        <dbReference type="Proteomes" id="UP000199675"/>
    </source>
</evidence>
<dbReference type="GO" id="GO:0016811">
    <property type="term" value="F:hydrolase activity, acting on carbon-nitrogen (but not peptide) bonds, in linear amides"/>
    <property type="evidence" value="ECO:0007669"/>
    <property type="project" value="InterPro"/>
</dbReference>
<proteinExistence type="predicted"/>
<dbReference type="GO" id="GO:0005829">
    <property type="term" value="C:cytosol"/>
    <property type="evidence" value="ECO:0007669"/>
    <property type="project" value="TreeGrafter"/>
</dbReference>
<dbReference type="Gene3D" id="3.40.50.880">
    <property type="match status" value="1"/>
</dbReference>
<dbReference type="Pfam" id="PF07722">
    <property type="entry name" value="Peptidase_C26"/>
    <property type="match status" value="1"/>
</dbReference>
<keyword evidence="2" id="KW-1185">Reference proteome</keyword>
<dbReference type="SUPFAM" id="SSF52317">
    <property type="entry name" value="Class I glutamine amidotransferase-like"/>
    <property type="match status" value="1"/>
</dbReference>
<dbReference type="InterPro" id="IPR044668">
    <property type="entry name" value="PuuD-like"/>
</dbReference>
<gene>
    <name evidence="1" type="ORF">SAMN04487960_10648</name>
</gene>
<dbReference type="STRING" id="488533.SAMN04487960_10648"/>
<dbReference type="PANTHER" id="PTHR43235">
    <property type="entry name" value="GLUTAMINE AMIDOTRANSFERASE PB2B2.05-RELATED"/>
    <property type="match status" value="1"/>
</dbReference>
<dbReference type="GO" id="GO:0016740">
    <property type="term" value="F:transferase activity"/>
    <property type="evidence" value="ECO:0007669"/>
    <property type="project" value="UniProtKB-KW"/>
</dbReference>
<dbReference type="InterPro" id="IPR029062">
    <property type="entry name" value="Class_I_gatase-like"/>
</dbReference>
<dbReference type="Proteomes" id="UP000199675">
    <property type="component" value="Unassembled WGS sequence"/>
</dbReference>
<keyword evidence="1" id="KW-0315">Glutamine amidotransferase</keyword>
<keyword evidence="1" id="KW-0808">Transferase</keyword>
<dbReference type="InterPro" id="IPR011697">
    <property type="entry name" value="Peptidase_C26"/>
</dbReference>
<sequence>MAGPKPAISGYTQKAMSHNTVTRSDHPGLTIGISGPGRAGTPQRLISLGLKLAGAGSVYIRPGSRINVGLLDGLVLSGGSHIHPGRYGQEPEVTARYDFPRDETDWQLLRQAEQLHLPVLGICRGAQLINVYRGGSLCQDVTPLRVHTRHHPLLFPLQTVRLVHDSVLGHIMPATSIGANRIHSQAIKLLGRNLRVVAVDNDLFVQGIETTDEHWILGIQWHPEYLLYHSGHRRIFTSLVEAARQWKLARLEGGGATDP</sequence>
<dbReference type="PROSITE" id="PS51273">
    <property type="entry name" value="GATASE_TYPE_1"/>
    <property type="match status" value="1"/>
</dbReference>
<dbReference type="EMBL" id="FNNE01000006">
    <property type="protein sequence ID" value="SDX07846.1"/>
    <property type="molecule type" value="Genomic_DNA"/>
</dbReference>
<evidence type="ECO:0000313" key="1">
    <source>
        <dbReference type="EMBL" id="SDX07846.1"/>
    </source>
</evidence>